<accession>A0A0F6YQ67</accession>
<sequence>MFKDVFVLSYNWSELKWIGNPVPAMVMATVTEVADDVDIDVSDITIGFQSEPNTGVAHVDVNQISLDRRFLRETEQENMKFTLYHELRHFDQYRRGLLDVDTAGVVLWMGVHQVWQSGDHYFLTPWERDANAFAISKMKRHQYENNPIFQRIDQAMQNHNAKYELLF</sequence>
<dbReference type="EMBL" id="KR052482">
    <property type="protein sequence ID" value="AKF13519.1"/>
    <property type="molecule type" value="Genomic_DNA"/>
</dbReference>
<organism evidence="1 2">
    <name type="scientific">Sinorhizobium phage phiN3</name>
    <dbReference type="NCBI Taxonomy" id="1647405"/>
    <lineage>
        <taxon>Viruses</taxon>
        <taxon>Duplodnaviria</taxon>
        <taxon>Heunggongvirae</taxon>
        <taxon>Uroviricota</taxon>
        <taxon>Caudoviricetes</taxon>
        <taxon>Emdodecavirus</taxon>
        <taxon>Emdodecavirus N3</taxon>
    </lineage>
</organism>
<dbReference type="RefSeq" id="YP_009212496.1">
    <property type="nucleotide sequence ID" value="NC_028945.1"/>
</dbReference>
<protein>
    <submittedName>
        <fullName evidence="1">Uncharacterized protein</fullName>
    </submittedName>
</protein>
<reference evidence="1 2" key="1">
    <citation type="submission" date="2015-04" db="EMBL/GenBank/DDBJ databases">
        <authorList>
            <person name="Hodson T.S."/>
            <person name="Hyde J.R."/>
            <person name="Schouten J.T."/>
            <person name="Crockett J.T."/>
            <person name="Smith T.A."/>
            <person name="Merrill B.D."/>
            <person name="Crook M.B."/>
            <person name="Griffitts J.S."/>
            <person name="Burnett S.H."/>
            <person name="Grose J.H."/>
            <person name="Breakwell D.P."/>
        </authorList>
    </citation>
    <scope>NUCLEOTIDE SEQUENCE [LARGE SCALE GENOMIC DNA]</scope>
</reference>
<evidence type="ECO:0000313" key="2">
    <source>
        <dbReference type="Proteomes" id="UP000202958"/>
    </source>
</evidence>
<name>A0A0F6YQ67_9CAUD</name>
<dbReference type="Proteomes" id="UP000202958">
    <property type="component" value="Segment"/>
</dbReference>
<gene>
    <name evidence="1" type="ORF">PHIN3_256</name>
</gene>
<dbReference type="GeneID" id="26638991"/>
<dbReference type="KEGG" id="vg:26638991"/>
<proteinExistence type="predicted"/>
<evidence type="ECO:0000313" key="1">
    <source>
        <dbReference type="EMBL" id="AKF13519.1"/>
    </source>
</evidence>
<keyword evidence="2" id="KW-1185">Reference proteome</keyword>